<dbReference type="eggNOG" id="COG4865">
    <property type="taxonomic scope" value="Bacteria"/>
</dbReference>
<evidence type="ECO:0000256" key="1">
    <source>
        <dbReference type="ARBA" id="ARBA00022628"/>
    </source>
</evidence>
<accession>A5CZJ8</accession>
<dbReference type="Pfam" id="PF06368">
    <property type="entry name" value="Met_asp_mut_E"/>
    <property type="match status" value="1"/>
</dbReference>
<dbReference type="HAMAP" id="MF_01923">
    <property type="entry name" value="Me_Asp_mutase_E"/>
    <property type="match status" value="1"/>
</dbReference>
<feature type="binding site" evidence="4">
    <location>
        <position position="123"/>
    </location>
    <ligand>
        <name>adenosylcob(III)alamin</name>
        <dbReference type="ChEBI" id="CHEBI:18408"/>
    </ligand>
</feature>
<dbReference type="GO" id="GO:0050097">
    <property type="term" value="F:methylaspartate mutase activity"/>
    <property type="evidence" value="ECO:0007669"/>
    <property type="project" value="UniProtKB-UniRule"/>
</dbReference>
<evidence type="ECO:0000256" key="4">
    <source>
        <dbReference type="HAMAP-Rule" id="MF_01923"/>
    </source>
</evidence>
<dbReference type="EMBL" id="AP009389">
    <property type="protein sequence ID" value="BAF60601.1"/>
    <property type="molecule type" value="Genomic_DNA"/>
</dbReference>
<dbReference type="KEGG" id="pth:PTH_2420"/>
<evidence type="ECO:0000256" key="3">
    <source>
        <dbReference type="ARBA" id="ARBA00023285"/>
    </source>
</evidence>
<dbReference type="InterPro" id="IPR016176">
    <property type="entry name" value="Cbl-dep_enz_cat"/>
</dbReference>
<comment type="caution">
    <text evidence="4">Lacks conserved residue(s) required for the propagation of feature annotation.</text>
</comment>
<feature type="binding site" evidence="4">
    <location>
        <position position="69"/>
    </location>
    <ligand>
        <name>adenosylcob(III)alamin</name>
        <dbReference type="ChEBI" id="CHEBI:18408"/>
    </ligand>
</feature>
<keyword evidence="2 4" id="KW-0413">Isomerase</keyword>
<dbReference type="Gene3D" id="3.90.970.10">
    <property type="match status" value="1"/>
</dbReference>
<comment type="catalytic activity">
    <reaction evidence="4">
        <text>(2S,3S)-3-methyl-L-aspartate = L-glutamate</text>
        <dbReference type="Rhea" id="RHEA:12857"/>
        <dbReference type="ChEBI" id="CHEBI:29985"/>
        <dbReference type="ChEBI" id="CHEBI:58724"/>
        <dbReference type="EC" id="5.4.99.1"/>
    </reaction>
</comment>
<dbReference type="SUPFAM" id="SSF51703">
    <property type="entry name" value="Cobalamin (vitamin B12)-dependent enzymes"/>
    <property type="match status" value="1"/>
</dbReference>
<feature type="binding site" evidence="4">
    <location>
        <position position="100"/>
    </location>
    <ligand>
        <name>L-glutamate</name>
        <dbReference type="ChEBI" id="CHEBI:29985"/>
    </ligand>
</feature>
<dbReference type="HOGENOM" id="CLU_029922_0_0_9"/>
<dbReference type="Proteomes" id="UP000006556">
    <property type="component" value="Chromosome"/>
</dbReference>
<comment type="function">
    <text evidence="4">Catalyzes the carbon skeleton rearrangement of L-glutamate to L-threo-3-methylaspartate ((2S,3S)-3-methylaspartate).</text>
</comment>
<evidence type="ECO:0000313" key="6">
    <source>
        <dbReference type="Proteomes" id="UP000006556"/>
    </source>
</evidence>
<feature type="binding site" evidence="4">
    <location>
        <position position="332"/>
    </location>
    <ligand>
        <name>adenosylcob(III)alamin</name>
        <dbReference type="ChEBI" id="CHEBI:18408"/>
    </ligand>
</feature>
<evidence type="ECO:0000313" key="5">
    <source>
        <dbReference type="EMBL" id="BAF60601.1"/>
    </source>
</evidence>
<feature type="binding site" evidence="4">
    <location>
        <position position="181"/>
    </location>
    <ligand>
        <name>L-glutamate</name>
        <dbReference type="ChEBI" id="CHEBI:29985"/>
    </ligand>
</feature>
<comment type="subunit">
    <text evidence="4">Heterotetramer composed of 2 epsilon subunits (GlmE) and 2 sigma subunits (GlmS). GlmE exists as a homodimer and GlmS as a monomer.</text>
</comment>
<keyword evidence="6" id="KW-1185">Reference proteome</keyword>
<sequence>MIRVRQKQIDWDKFLEMRKEVLSVWPTLKEIDLEDAVAYQKSLPESKIFYKQLQKLDTEKRMANFPRAGTPILEDEIELVRTLNSLGVICTPLTTDSYTRNLQFEKAQQGLEESIRTGKPKLNGYPIINHGLKNNRKLVESVDGCLDPRCSRKANSQVAEMAFASGMNAMPCSFFAWFGGYDKKATIEECIETAQYMGRLMGYYAENGVIINADCHGWLPNGVIPMSVNIATQIIEALIVIGQGAKCVMPQVNLQGCLAQDLADIRTVPKLYKKYIEKLGYKDIIISGVVGSQVPLYPYPQDVGSAFGYSTYTAMVAALGKVPIAFIKTIDEALGVPSTESHVQTYKACNWIFNVIRTQDFEIDNEAIRQEEKITEAEVTAILDKVLDMGDGDVAVGAVKAVEAGVLDSPFSISIYAKDKVLGIRDLNGACRYLEFGNLPIPEDIKDFHRQKVAERAKAEGREMNYKVSLEDFWAISKGQLIGKSSLKK</sequence>
<dbReference type="EC" id="5.4.99.1" evidence="4"/>
<dbReference type="InterPro" id="IPR006396">
    <property type="entry name" value="Glu_mut_E"/>
</dbReference>
<comment type="pathway">
    <text evidence="4">Amino-acid degradation; L-glutamate degradation via mesaconate pathway; acetate and pyruvate from L-glutamate: step 1/4.</text>
</comment>
<dbReference type="GO" id="GO:0019553">
    <property type="term" value="P:L-glutamate catabolic process via L-citramalate"/>
    <property type="evidence" value="ECO:0007669"/>
    <property type="project" value="UniProtKB-UniRule"/>
</dbReference>
<dbReference type="AlphaFoldDB" id="A5CZJ8"/>
<evidence type="ECO:0000256" key="2">
    <source>
        <dbReference type="ARBA" id="ARBA00023235"/>
    </source>
</evidence>
<keyword evidence="3 4" id="KW-0170">Cobalt</keyword>
<dbReference type="PIRSF" id="PIRSF001495">
    <property type="entry name" value="Met_asp_mut_epsi"/>
    <property type="match status" value="1"/>
</dbReference>
<dbReference type="GO" id="GO:0019670">
    <property type="term" value="P:anaerobic L-glutamate catabolic process"/>
    <property type="evidence" value="ECO:0007669"/>
    <property type="project" value="InterPro"/>
</dbReference>
<feature type="binding site" evidence="4">
    <location>
        <position position="67"/>
    </location>
    <ligand>
        <name>L-glutamate</name>
        <dbReference type="ChEBI" id="CHEBI:29985"/>
    </ligand>
</feature>
<dbReference type="STRING" id="370438.PTH_2420"/>
<dbReference type="GO" id="GO:0031419">
    <property type="term" value="F:cobalamin binding"/>
    <property type="evidence" value="ECO:0007669"/>
    <property type="project" value="UniProtKB-KW"/>
</dbReference>
<dbReference type="UniPathway" id="UPA00561">
    <property type="reaction ID" value="UER00617"/>
</dbReference>
<comment type="cofactor">
    <cofactor evidence="4">
        <name>adenosylcob(III)alamin</name>
        <dbReference type="ChEBI" id="CHEBI:18408"/>
    </cofactor>
</comment>
<protein>
    <recommendedName>
        <fullName evidence="4">Glutamate mutase epsilon subunit</fullName>
        <ecNumber evidence="4">5.4.99.1</ecNumber>
    </recommendedName>
    <alternativeName>
        <fullName evidence="4">Glutamate mutase E chain</fullName>
    </alternativeName>
    <alternativeName>
        <fullName evidence="4">Glutamate mutase large subunit</fullName>
    </alternativeName>
    <alternativeName>
        <fullName evidence="4">Methylaspartate mutase</fullName>
    </alternativeName>
</protein>
<dbReference type="Gene3D" id="3.20.20.240">
    <property type="entry name" value="Methylmalonyl-CoA mutase"/>
    <property type="match status" value="1"/>
</dbReference>
<organism evidence="5 6">
    <name type="scientific">Pelotomaculum thermopropionicum (strain DSM 13744 / JCM 10971 / SI)</name>
    <dbReference type="NCBI Taxonomy" id="370438"/>
    <lineage>
        <taxon>Bacteria</taxon>
        <taxon>Bacillati</taxon>
        <taxon>Bacillota</taxon>
        <taxon>Clostridia</taxon>
        <taxon>Eubacteriales</taxon>
        <taxon>Desulfotomaculaceae</taxon>
        <taxon>Pelotomaculum</taxon>
    </lineage>
</organism>
<dbReference type="CDD" id="cd00245">
    <property type="entry name" value="Glm_e"/>
    <property type="match status" value="1"/>
</dbReference>
<dbReference type="InterPro" id="IPR014714">
    <property type="entry name" value="Glu_mut_E_C_dom_sf"/>
</dbReference>
<comment type="similarity">
    <text evidence="4">Belongs to the methylaspartate mutase GlmE subunit family.</text>
</comment>
<gene>
    <name evidence="4" type="primary">glmE</name>
    <name evidence="5" type="ordered locus">PTH_2420</name>
</gene>
<proteinExistence type="inferred from homology"/>
<feature type="binding site" evidence="4">
    <location>
        <position position="328"/>
    </location>
    <ligand>
        <name>adenosylcob(III)alamin</name>
        <dbReference type="ChEBI" id="CHEBI:18408"/>
    </ligand>
</feature>
<name>A5CZJ8_PELTS</name>
<reference evidence="6" key="1">
    <citation type="journal article" date="2008" name="Genome Res.">
        <title>The genome of Pelotomaculum thermopropionicum reveals niche-associated evolution in anaerobic microbiota.</title>
        <authorList>
            <person name="Kosaka T."/>
            <person name="Kato S."/>
            <person name="Shimoyama T."/>
            <person name="Ishii S."/>
            <person name="Abe T."/>
            <person name="Watanabe K."/>
        </authorList>
    </citation>
    <scope>NUCLEOTIDE SEQUENCE [LARGE SCALE GENOMIC DNA]</scope>
    <source>
        <strain evidence="6">DSM 13744 / JCM 10971 / SI</strain>
    </source>
</reference>
<dbReference type="NCBIfam" id="TIGR01503">
    <property type="entry name" value="MthylAspMut_E"/>
    <property type="match status" value="1"/>
</dbReference>
<keyword evidence="1 4" id="KW-0846">Cobalamin</keyword>